<gene>
    <name evidence="2" type="ORF">FA13DRAFT_1806347</name>
</gene>
<proteinExistence type="predicted"/>
<evidence type="ECO:0000256" key="1">
    <source>
        <dbReference type="SAM" id="MobiDB-lite"/>
    </source>
</evidence>
<protein>
    <submittedName>
        <fullName evidence="2">Uncharacterized protein</fullName>
    </submittedName>
</protein>
<feature type="compositionally biased region" description="Basic and acidic residues" evidence="1">
    <location>
        <begin position="115"/>
        <end position="134"/>
    </location>
</feature>
<organism evidence="2 3">
    <name type="scientific">Coprinellus micaceus</name>
    <name type="common">Glistening ink-cap mushroom</name>
    <name type="synonym">Coprinus micaceus</name>
    <dbReference type="NCBI Taxonomy" id="71717"/>
    <lineage>
        <taxon>Eukaryota</taxon>
        <taxon>Fungi</taxon>
        <taxon>Dikarya</taxon>
        <taxon>Basidiomycota</taxon>
        <taxon>Agaricomycotina</taxon>
        <taxon>Agaricomycetes</taxon>
        <taxon>Agaricomycetidae</taxon>
        <taxon>Agaricales</taxon>
        <taxon>Agaricineae</taxon>
        <taxon>Psathyrellaceae</taxon>
        <taxon>Coprinellus</taxon>
    </lineage>
</organism>
<dbReference type="Proteomes" id="UP000298030">
    <property type="component" value="Unassembled WGS sequence"/>
</dbReference>
<evidence type="ECO:0000313" key="3">
    <source>
        <dbReference type="Proteomes" id="UP000298030"/>
    </source>
</evidence>
<name>A0A4Y7RNE1_COPMI</name>
<reference evidence="2 3" key="1">
    <citation type="journal article" date="2019" name="Nat. Ecol. Evol.">
        <title>Megaphylogeny resolves global patterns of mushroom evolution.</title>
        <authorList>
            <person name="Varga T."/>
            <person name="Krizsan K."/>
            <person name="Foldi C."/>
            <person name="Dima B."/>
            <person name="Sanchez-Garcia M."/>
            <person name="Sanchez-Ramirez S."/>
            <person name="Szollosi G.J."/>
            <person name="Szarkandi J.G."/>
            <person name="Papp V."/>
            <person name="Albert L."/>
            <person name="Andreopoulos W."/>
            <person name="Angelini C."/>
            <person name="Antonin V."/>
            <person name="Barry K.W."/>
            <person name="Bougher N.L."/>
            <person name="Buchanan P."/>
            <person name="Buyck B."/>
            <person name="Bense V."/>
            <person name="Catcheside P."/>
            <person name="Chovatia M."/>
            <person name="Cooper J."/>
            <person name="Damon W."/>
            <person name="Desjardin D."/>
            <person name="Finy P."/>
            <person name="Geml J."/>
            <person name="Haridas S."/>
            <person name="Hughes K."/>
            <person name="Justo A."/>
            <person name="Karasinski D."/>
            <person name="Kautmanova I."/>
            <person name="Kiss B."/>
            <person name="Kocsube S."/>
            <person name="Kotiranta H."/>
            <person name="LaButti K.M."/>
            <person name="Lechner B.E."/>
            <person name="Liimatainen K."/>
            <person name="Lipzen A."/>
            <person name="Lukacs Z."/>
            <person name="Mihaltcheva S."/>
            <person name="Morgado L.N."/>
            <person name="Niskanen T."/>
            <person name="Noordeloos M.E."/>
            <person name="Ohm R.A."/>
            <person name="Ortiz-Santana B."/>
            <person name="Ovrebo C."/>
            <person name="Racz N."/>
            <person name="Riley R."/>
            <person name="Savchenko A."/>
            <person name="Shiryaev A."/>
            <person name="Soop K."/>
            <person name="Spirin V."/>
            <person name="Szebenyi C."/>
            <person name="Tomsovsky M."/>
            <person name="Tulloss R.E."/>
            <person name="Uehling J."/>
            <person name="Grigoriev I.V."/>
            <person name="Vagvolgyi C."/>
            <person name="Papp T."/>
            <person name="Martin F.M."/>
            <person name="Miettinen O."/>
            <person name="Hibbett D.S."/>
            <person name="Nagy L.G."/>
        </authorList>
    </citation>
    <scope>NUCLEOTIDE SEQUENCE [LARGE SCALE GENOMIC DNA]</scope>
    <source>
        <strain evidence="2 3">FP101781</strain>
    </source>
</reference>
<feature type="region of interest" description="Disordered" evidence="1">
    <location>
        <begin position="102"/>
        <end position="134"/>
    </location>
</feature>
<dbReference type="EMBL" id="QPFP01000473">
    <property type="protein sequence ID" value="TEB10316.1"/>
    <property type="molecule type" value="Genomic_DNA"/>
</dbReference>
<accession>A0A4Y7RNE1</accession>
<keyword evidence="3" id="KW-1185">Reference proteome</keyword>
<sequence>MSDKVRVVDILESILEKLDDVNNKMSMIEDQVGAISYDVMKTQERLGAVVRQYQQERERCKTLEATITRNTERIARLCSRLAHAWDRIYRMEANIVKKEEEEEVSLGEMNVNATENHEGTSERDDDVAERIKKEDGVDAEEVKRLLLALLDNGEVAEGSA</sequence>
<comment type="caution">
    <text evidence="2">The sequence shown here is derived from an EMBL/GenBank/DDBJ whole genome shotgun (WGS) entry which is preliminary data.</text>
</comment>
<evidence type="ECO:0000313" key="2">
    <source>
        <dbReference type="EMBL" id="TEB10316.1"/>
    </source>
</evidence>
<dbReference type="AlphaFoldDB" id="A0A4Y7RNE1"/>